<evidence type="ECO:0000313" key="2">
    <source>
        <dbReference type="EMBL" id="ACN58985.1"/>
    </source>
</evidence>
<dbReference type="Gene3D" id="1.25.10.10">
    <property type="entry name" value="Leucine-rich Repeat Variant"/>
    <property type="match status" value="1"/>
</dbReference>
<dbReference type="InterPro" id="IPR011989">
    <property type="entry name" value="ARM-like"/>
</dbReference>
<organism evidence="2">
    <name type="scientific">uncultured bacterium BLR19</name>
    <dbReference type="NCBI Taxonomy" id="506519"/>
    <lineage>
        <taxon>Bacteria</taxon>
        <taxon>environmental samples</taxon>
    </lineage>
</organism>
<dbReference type="AlphaFoldDB" id="C0INY2"/>
<name>C0INY2_9BACT</name>
<accession>C0INY2</accession>
<evidence type="ECO:0000256" key="1">
    <source>
        <dbReference type="SAM" id="Phobius"/>
    </source>
</evidence>
<sequence>MEKNRVDELIAKYNEGLADPSELKWIEQLIESGEVQLTQLHELAALDSHLMKMDPPAPTLRLDDEFYSMLANEKRKQRISRLSFSLPDWSVLFPRMAFAMTLLVLGFFAGYLFMGPSQNTEVDELTQKVSELNERVMLALLEKESATDRLKAVNLTSEMGNVSQKVTSALFQTLNNDENVNVRLAALDALTLYVKDSNVREGLVQSISHQDSPMVQVALAEVMVSIVEKKSVKELQKIIDNQRTPSDVKNKIQESIRVLI</sequence>
<reference evidence="2" key="1">
    <citation type="journal article" date="2009" name="ISME J.">
        <title>Functional metagenomics reveals diverse beta-lactamases in a remote Alaskan soil.</title>
        <authorList>
            <person name="Allen H.K."/>
            <person name="Moe L.A."/>
            <person name="Rodbumrer J."/>
            <person name="Gaarder A."/>
            <person name="Handelsman J."/>
        </authorList>
    </citation>
    <scope>NUCLEOTIDE SEQUENCE</scope>
</reference>
<keyword evidence="1" id="KW-0812">Transmembrane</keyword>
<dbReference type="InterPro" id="IPR016024">
    <property type="entry name" value="ARM-type_fold"/>
</dbReference>
<feature type="transmembrane region" description="Helical" evidence="1">
    <location>
        <begin position="92"/>
        <end position="113"/>
    </location>
</feature>
<dbReference type="SUPFAM" id="SSF48371">
    <property type="entry name" value="ARM repeat"/>
    <property type="match status" value="1"/>
</dbReference>
<proteinExistence type="predicted"/>
<gene>
    <name evidence="2" type="ORF">AKSOIL_0310</name>
</gene>
<protein>
    <submittedName>
        <fullName evidence="2">Uncharacterized protein</fullName>
    </submittedName>
</protein>
<dbReference type="Pfam" id="PF13646">
    <property type="entry name" value="HEAT_2"/>
    <property type="match status" value="1"/>
</dbReference>
<dbReference type="EMBL" id="EU408359">
    <property type="protein sequence ID" value="ACN58985.1"/>
    <property type="molecule type" value="Genomic_DNA"/>
</dbReference>
<keyword evidence="1" id="KW-1133">Transmembrane helix</keyword>
<keyword evidence="1" id="KW-0472">Membrane</keyword>